<keyword evidence="2" id="KW-0413">Isomerase</keyword>
<sequence>MGASIVSCLKNQVSAFFDVHMMVSNPDQWIKSFASAGSSQYTFHFEAVENDSAQAIHLANEIIGAGMRAGLAIKPKTPIESVFDALDSGLFSVLLIMTVEPGFGGQSFLADMMYKVSVSRMRYPNMDIEVDGGLNNATAQIAVSSGANVIVAGTSIFKSPDISTAVAHMLQVM</sequence>
<dbReference type="Proteomes" id="UP000823046">
    <property type="component" value="Unassembled WGS sequence"/>
</dbReference>
<comment type="caution">
    <text evidence="3">The sequence shown here is derived from an EMBL/GenBank/DDBJ whole genome shotgun (WGS) entry which is preliminary data.</text>
</comment>
<evidence type="ECO:0000313" key="3">
    <source>
        <dbReference type="EMBL" id="KAF8820248.1"/>
    </source>
</evidence>
<accession>A0ABQ7J8F0</accession>
<evidence type="ECO:0000256" key="1">
    <source>
        <dbReference type="ARBA" id="ARBA00022723"/>
    </source>
</evidence>
<name>A0ABQ7J8F0_9APIC</name>
<protein>
    <submittedName>
        <fullName evidence="3">Ribulose-phosphate 3 epimerase family protein</fullName>
    </submittedName>
</protein>
<gene>
    <name evidence="3" type="primary">rpe</name>
    <name evidence="3" type="ORF">IE077_000536</name>
</gene>
<dbReference type="PROSITE" id="PS01086">
    <property type="entry name" value="RIBUL_P_3_EPIMER_2"/>
    <property type="match status" value="1"/>
</dbReference>
<dbReference type="Pfam" id="PF00834">
    <property type="entry name" value="Ribul_P_3_epim"/>
    <property type="match status" value="1"/>
</dbReference>
<dbReference type="InterPro" id="IPR011060">
    <property type="entry name" value="RibuloseP-bd_barrel"/>
</dbReference>
<keyword evidence="1" id="KW-0479">Metal-binding</keyword>
<dbReference type="EMBL" id="JADAQX010000436">
    <property type="protein sequence ID" value="KAF8820248.1"/>
    <property type="molecule type" value="Genomic_DNA"/>
</dbReference>
<dbReference type="InterPro" id="IPR013785">
    <property type="entry name" value="Aldolase_TIM"/>
</dbReference>
<evidence type="ECO:0000313" key="4">
    <source>
        <dbReference type="Proteomes" id="UP000823046"/>
    </source>
</evidence>
<keyword evidence="4" id="KW-1185">Reference proteome</keyword>
<dbReference type="CDD" id="cd00429">
    <property type="entry name" value="RPE"/>
    <property type="match status" value="1"/>
</dbReference>
<dbReference type="Gene3D" id="3.20.20.70">
    <property type="entry name" value="Aldolase class I"/>
    <property type="match status" value="1"/>
</dbReference>
<dbReference type="SUPFAM" id="SSF51366">
    <property type="entry name" value="Ribulose-phoshate binding barrel"/>
    <property type="match status" value="1"/>
</dbReference>
<reference evidence="3 4" key="1">
    <citation type="journal article" date="2020" name="bioRxiv">
        <title>Metabolic contributions of an alphaproteobacterial endosymbiont in the apicomplexan Cardiosporidium cionae.</title>
        <authorList>
            <person name="Hunter E.S."/>
            <person name="Paight C.J."/>
            <person name="Lane C.E."/>
        </authorList>
    </citation>
    <scope>NUCLEOTIDE SEQUENCE [LARGE SCALE GENOMIC DNA]</scope>
    <source>
        <strain evidence="3">ESH_2018</strain>
    </source>
</reference>
<dbReference type="PANTHER" id="PTHR11749">
    <property type="entry name" value="RIBULOSE-5-PHOSPHATE-3-EPIMERASE"/>
    <property type="match status" value="1"/>
</dbReference>
<evidence type="ECO:0000256" key="2">
    <source>
        <dbReference type="ARBA" id="ARBA00023235"/>
    </source>
</evidence>
<proteinExistence type="predicted"/>
<organism evidence="3 4">
    <name type="scientific">Cardiosporidium cionae</name>
    <dbReference type="NCBI Taxonomy" id="476202"/>
    <lineage>
        <taxon>Eukaryota</taxon>
        <taxon>Sar</taxon>
        <taxon>Alveolata</taxon>
        <taxon>Apicomplexa</taxon>
        <taxon>Aconoidasida</taxon>
        <taxon>Nephromycida</taxon>
        <taxon>Cardiosporidium</taxon>
    </lineage>
</organism>
<dbReference type="InterPro" id="IPR000056">
    <property type="entry name" value="Ribul_P_3_epim-like"/>
</dbReference>